<accession>A0A2U9ILE5</accession>
<dbReference type="EMBL" id="CP029288">
    <property type="protein sequence ID" value="AWR96815.1"/>
    <property type="molecule type" value="Genomic_DNA"/>
</dbReference>
<keyword evidence="1" id="KW-0472">Membrane</keyword>
<keyword evidence="4" id="KW-1185">Reference proteome</keyword>
<reference evidence="3 4" key="1">
    <citation type="submission" date="2018-05" db="EMBL/GenBank/DDBJ databases">
        <title>Complete Genome Sequences of Extremely Thermoacidophilic, Metal-Mobilizing Type-Strain Members of the Archaeal Family Sulfolobaceae: Acidianus brierleyi DSM-1651T, Acidianus sulfidivorans DSM-18786T, Metallosphaera hakonensis DSM-7519T, and Metallosphaera prunae DSM-10039T.</title>
        <authorList>
            <person name="Counts J.A."/>
            <person name="Kelly R.M."/>
        </authorList>
    </citation>
    <scope>NUCLEOTIDE SEQUENCE [LARGE SCALE GENOMIC DNA]</scope>
    <source>
        <strain evidence="3 4">JP7</strain>
    </source>
</reference>
<dbReference type="OrthoDB" id="36036at2157"/>
<dbReference type="RefSeq" id="WP_110379705.1">
    <property type="nucleotide sequence ID" value="NZ_CP029288.2"/>
</dbReference>
<feature type="domain" description="Thiosulphate:quinone oxidoreductase small subunit DoxA" evidence="2">
    <location>
        <begin position="30"/>
        <end position="161"/>
    </location>
</feature>
<protein>
    <submittedName>
        <fullName evidence="3">Aa3-type terminal oxidase</fullName>
    </submittedName>
</protein>
<dbReference type="GeneID" id="36837119"/>
<name>A0A2U9ILE5_9CREN</name>
<keyword evidence="1" id="KW-0812">Transmembrane</keyword>
<dbReference type="InterPro" id="IPR011636">
    <property type="entry name" value="DoxA"/>
</dbReference>
<organism evidence="3 4">
    <name type="scientific">Acidianus sulfidivorans JP7</name>
    <dbReference type="NCBI Taxonomy" id="619593"/>
    <lineage>
        <taxon>Archaea</taxon>
        <taxon>Thermoproteota</taxon>
        <taxon>Thermoprotei</taxon>
        <taxon>Sulfolobales</taxon>
        <taxon>Sulfolobaceae</taxon>
        <taxon>Acidianus</taxon>
    </lineage>
</organism>
<dbReference type="Pfam" id="PF07680">
    <property type="entry name" value="DoxA"/>
    <property type="match status" value="1"/>
</dbReference>
<evidence type="ECO:0000313" key="3">
    <source>
        <dbReference type="EMBL" id="AWR96815.1"/>
    </source>
</evidence>
<evidence type="ECO:0000313" key="4">
    <source>
        <dbReference type="Proteomes" id="UP000248410"/>
    </source>
</evidence>
<keyword evidence="1" id="KW-1133">Transmembrane helix</keyword>
<proteinExistence type="predicted"/>
<gene>
    <name evidence="3" type="ORF">DFR86_04080</name>
</gene>
<dbReference type="Proteomes" id="UP000248410">
    <property type="component" value="Chromosome"/>
</dbReference>
<dbReference type="KEGG" id="asul:DFR86_04080"/>
<evidence type="ECO:0000256" key="1">
    <source>
        <dbReference type="SAM" id="Phobius"/>
    </source>
</evidence>
<dbReference type="AlphaFoldDB" id="A0A2U9ILE5"/>
<feature type="transmembrane region" description="Helical" evidence="1">
    <location>
        <begin position="6"/>
        <end position="25"/>
    </location>
</feature>
<evidence type="ECO:0000259" key="2">
    <source>
        <dbReference type="Pfam" id="PF07680"/>
    </source>
</evidence>
<sequence length="173" mass="18789">MNEKFIAIVAIIMMLFVTGVTLGLYQINFQGLTHLTNYSKTPAYSLIGTKLYANGTLLLQVSRTAGPDTYGGFIVLVQLLYPNGTVLYQWTGQQLGMLPPSSVKNEFSLHPSKPIKIGNYGVGIEIPLGQNSTIILHVPHSIPPGSYIVKVWDADGQSAAYGSKFQITVEVNS</sequence>